<evidence type="ECO:0000256" key="1">
    <source>
        <dbReference type="SAM" id="MobiDB-lite"/>
    </source>
</evidence>
<protein>
    <submittedName>
        <fullName evidence="2">Uncharacterized protein</fullName>
    </submittedName>
</protein>
<dbReference type="EMBL" id="CAJOBJ010013175">
    <property type="protein sequence ID" value="CAF4169331.1"/>
    <property type="molecule type" value="Genomic_DNA"/>
</dbReference>
<reference evidence="2" key="1">
    <citation type="submission" date="2021-02" db="EMBL/GenBank/DDBJ databases">
        <authorList>
            <person name="Nowell W R."/>
        </authorList>
    </citation>
    <scope>NUCLEOTIDE SEQUENCE</scope>
</reference>
<proteinExistence type="predicted"/>
<accession>A0A8S2RIJ3</accession>
<evidence type="ECO:0000313" key="2">
    <source>
        <dbReference type="EMBL" id="CAF4169331.1"/>
    </source>
</evidence>
<name>A0A8S2RIJ3_9BILA</name>
<dbReference type="Proteomes" id="UP000681720">
    <property type="component" value="Unassembled WGS sequence"/>
</dbReference>
<dbReference type="AlphaFoldDB" id="A0A8S2RIJ3"/>
<feature type="non-terminal residue" evidence="2">
    <location>
        <position position="129"/>
    </location>
</feature>
<feature type="compositionally biased region" description="Polar residues" evidence="1">
    <location>
        <begin position="54"/>
        <end position="63"/>
    </location>
</feature>
<feature type="region of interest" description="Disordered" evidence="1">
    <location>
        <begin position="43"/>
        <end position="83"/>
    </location>
</feature>
<organism evidence="2 3">
    <name type="scientific">Rotaria magnacalcarata</name>
    <dbReference type="NCBI Taxonomy" id="392030"/>
    <lineage>
        <taxon>Eukaryota</taxon>
        <taxon>Metazoa</taxon>
        <taxon>Spiralia</taxon>
        <taxon>Gnathifera</taxon>
        <taxon>Rotifera</taxon>
        <taxon>Eurotatoria</taxon>
        <taxon>Bdelloidea</taxon>
        <taxon>Philodinida</taxon>
        <taxon>Philodinidae</taxon>
        <taxon>Rotaria</taxon>
    </lineage>
</organism>
<evidence type="ECO:0000313" key="3">
    <source>
        <dbReference type="Proteomes" id="UP000681720"/>
    </source>
</evidence>
<gene>
    <name evidence="2" type="ORF">GIL414_LOCUS20291</name>
</gene>
<comment type="caution">
    <text evidence="2">The sequence shown here is derived from an EMBL/GenBank/DDBJ whole genome shotgun (WGS) entry which is preliminary data.</text>
</comment>
<feature type="non-terminal residue" evidence="2">
    <location>
        <position position="1"/>
    </location>
</feature>
<sequence length="129" mass="14482">VKRKKTKLTPFISDAEYERINTSEKNWVVNDTDPIEVDGSFVSTKTRKQRLQRSRSPSVSSLHTPARKRKRTMADTKSPAKVSDLIFSSVPQSSNDMDLANFDDLDIFSPLKKESPLPSHATPPLSPVL</sequence>